<protein>
    <submittedName>
        <fullName evidence="3">Uncharacterized protein</fullName>
    </submittedName>
</protein>
<proteinExistence type="predicted"/>
<dbReference type="AlphaFoldDB" id="A0A2T5FYL8"/>
<evidence type="ECO:0000256" key="2">
    <source>
        <dbReference type="SAM" id="Phobius"/>
    </source>
</evidence>
<organism evidence="3 4">
    <name type="scientific">Sphingomonas oleivorans</name>
    <dbReference type="NCBI Taxonomy" id="1735121"/>
    <lineage>
        <taxon>Bacteria</taxon>
        <taxon>Pseudomonadati</taxon>
        <taxon>Pseudomonadota</taxon>
        <taxon>Alphaproteobacteria</taxon>
        <taxon>Sphingomonadales</taxon>
        <taxon>Sphingomonadaceae</taxon>
        <taxon>Sphingomonas</taxon>
    </lineage>
</organism>
<keyword evidence="2" id="KW-0812">Transmembrane</keyword>
<dbReference type="EMBL" id="NWBU01000007">
    <property type="protein sequence ID" value="PTQ11638.1"/>
    <property type="molecule type" value="Genomic_DNA"/>
</dbReference>
<feature type="region of interest" description="Disordered" evidence="1">
    <location>
        <begin position="21"/>
        <end position="54"/>
    </location>
</feature>
<keyword evidence="4" id="KW-1185">Reference proteome</keyword>
<sequence>MVIGRFLILLRAALRFTGKSGRREGSFRPRRQSFGNRPGLMSGSPYRQFGPDRSGRLHRQRIRKLLRDFSGSTIFKYGPIATLIAIFAISVLQSLESKRSLAFHGIAAIADRSYP</sequence>
<evidence type="ECO:0000313" key="3">
    <source>
        <dbReference type="EMBL" id="PTQ11638.1"/>
    </source>
</evidence>
<dbReference type="Proteomes" id="UP000244162">
    <property type="component" value="Unassembled WGS sequence"/>
</dbReference>
<keyword evidence="2" id="KW-1133">Transmembrane helix</keyword>
<evidence type="ECO:0000256" key="1">
    <source>
        <dbReference type="SAM" id="MobiDB-lite"/>
    </source>
</evidence>
<gene>
    <name evidence="3" type="ORF">CLG96_09490</name>
</gene>
<reference evidence="3 4" key="1">
    <citation type="submission" date="2017-09" db="EMBL/GenBank/DDBJ databases">
        <title>Sphingomonas panjinensis sp.nov., isolated from oil-contaminated soil.</title>
        <authorList>
            <person name="Wang L."/>
            <person name="Chen L."/>
        </authorList>
    </citation>
    <scope>NUCLEOTIDE SEQUENCE [LARGE SCALE GENOMIC DNA]</scope>
    <source>
        <strain evidence="3 4">FW-11</strain>
    </source>
</reference>
<feature type="transmembrane region" description="Helical" evidence="2">
    <location>
        <begin position="74"/>
        <end position="92"/>
    </location>
</feature>
<keyword evidence="2" id="KW-0472">Membrane</keyword>
<accession>A0A2T5FYL8</accession>
<evidence type="ECO:0000313" key="4">
    <source>
        <dbReference type="Proteomes" id="UP000244162"/>
    </source>
</evidence>
<name>A0A2T5FYL8_9SPHN</name>
<comment type="caution">
    <text evidence="3">The sequence shown here is derived from an EMBL/GenBank/DDBJ whole genome shotgun (WGS) entry which is preliminary data.</text>
</comment>